<dbReference type="PANTHER" id="PTHR47505:SF1">
    <property type="entry name" value="DNA UTILIZATION PROTEIN YHGH"/>
    <property type="match status" value="1"/>
</dbReference>
<organism evidence="3 4">
    <name type="scientific">Cetobacterium somerae ATCC BAA-474</name>
    <dbReference type="NCBI Taxonomy" id="1319815"/>
    <lineage>
        <taxon>Bacteria</taxon>
        <taxon>Fusobacteriati</taxon>
        <taxon>Fusobacteriota</taxon>
        <taxon>Fusobacteriia</taxon>
        <taxon>Fusobacteriales</taxon>
        <taxon>Fusobacteriaceae</taxon>
        <taxon>Cetobacterium</taxon>
    </lineage>
</organism>
<feature type="domain" description="Phosphoribosyltransferase" evidence="2">
    <location>
        <begin position="143"/>
        <end position="199"/>
    </location>
</feature>
<protein>
    <submittedName>
        <fullName evidence="3">ComF family protein</fullName>
    </submittedName>
</protein>
<accession>U7V8B2</accession>
<dbReference type="SUPFAM" id="SSF53271">
    <property type="entry name" value="PRTase-like"/>
    <property type="match status" value="1"/>
</dbReference>
<comment type="caution">
    <text evidence="3">The sequence shown here is derived from an EMBL/GenBank/DDBJ whole genome shotgun (WGS) entry which is preliminary data.</text>
</comment>
<comment type="similarity">
    <text evidence="1">Belongs to the ComF/GntX family.</text>
</comment>
<evidence type="ECO:0000256" key="1">
    <source>
        <dbReference type="ARBA" id="ARBA00008007"/>
    </source>
</evidence>
<sequence>MLKQLLRKLLFDNTCSLCGCHLENKGYLCSKCIIKLEKMSDLKQRENLYYLYYYTDVKKIIFDLKFKNRKGVANSLSRHVKESIEQIQIKEEIDVVISVPVNKKRFLERGYNQVDEILKSADIKFENIERIKNTKHMYEIKEHEKRKENVKKAFKVTRDYFQKNILIVDDIVTTGATIKEIEKEFLENQKAKSVVFFTIAVVRDYFK</sequence>
<dbReference type="HOGENOM" id="CLU_054549_1_2_0"/>
<gene>
    <name evidence="3" type="ORF">HMPREF0202_02165</name>
</gene>
<proteinExistence type="inferred from homology"/>
<dbReference type="InterPro" id="IPR029057">
    <property type="entry name" value="PRTase-like"/>
</dbReference>
<dbReference type="InterPro" id="IPR000836">
    <property type="entry name" value="PRTase_dom"/>
</dbReference>
<dbReference type="AlphaFoldDB" id="U7V8B2"/>
<name>U7V8B2_9FUSO</name>
<dbReference type="InterPro" id="IPR051910">
    <property type="entry name" value="ComF/GntX_DNA_util-trans"/>
</dbReference>
<dbReference type="EMBL" id="AXZF01000096">
    <property type="protein sequence ID" value="ERT67947.1"/>
    <property type="molecule type" value="Genomic_DNA"/>
</dbReference>
<dbReference type="CDD" id="cd06223">
    <property type="entry name" value="PRTases_typeI"/>
    <property type="match status" value="1"/>
</dbReference>
<reference evidence="3 4" key="1">
    <citation type="submission" date="2013-08" db="EMBL/GenBank/DDBJ databases">
        <authorList>
            <person name="Weinstock G."/>
            <person name="Sodergren E."/>
            <person name="Wylie T."/>
            <person name="Fulton L."/>
            <person name="Fulton R."/>
            <person name="Fronick C."/>
            <person name="O'Laughlin M."/>
            <person name="Godfrey J."/>
            <person name="Miner T."/>
            <person name="Herter B."/>
            <person name="Appelbaum E."/>
            <person name="Cordes M."/>
            <person name="Lek S."/>
            <person name="Wollam A."/>
            <person name="Pepin K.H."/>
            <person name="Palsikar V.B."/>
            <person name="Mitreva M."/>
            <person name="Wilson R.K."/>
        </authorList>
    </citation>
    <scope>NUCLEOTIDE SEQUENCE [LARGE SCALE GENOMIC DNA]</scope>
    <source>
        <strain evidence="3 4">ATCC BAA-474</strain>
    </source>
</reference>
<dbReference type="Proteomes" id="UP000017081">
    <property type="component" value="Unassembled WGS sequence"/>
</dbReference>
<evidence type="ECO:0000313" key="4">
    <source>
        <dbReference type="Proteomes" id="UP000017081"/>
    </source>
</evidence>
<keyword evidence="4" id="KW-1185">Reference proteome</keyword>
<dbReference type="PATRIC" id="fig|1319815.3.peg.2084"/>
<evidence type="ECO:0000259" key="2">
    <source>
        <dbReference type="Pfam" id="PF00156"/>
    </source>
</evidence>
<dbReference type="Gene3D" id="3.40.50.2020">
    <property type="match status" value="1"/>
</dbReference>
<dbReference type="Pfam" id="PF00156">
    <property type="entry name" value="Pribosyltran"/>
    <property type="match status" value="1"/>
</dbReference>
<dbReference type="PANTHER" id="PTHR47505">
    <property type="entry name" value="DNA UTILIZATION PROTEIN YHGH"/>
    <property type="match status" value="1"/>
</dbReference>
<dbReference type="STRING" id="1319815.HMPREF0202_02165"/>
<evidence type="ECO:0000313" key="3">
    <source>
        <dbReference type="EMBL" id="ERT67947.1"/>
    </source>
</evidence>
<dbReference type="eggNOG" id="COG1040">
    <property type="taxonomic scope" value="Bacteria"/>
</dbReference>